<gene>
    <name evidence="2" type="ORF">HNR53_004293</name>
</gene>
<dbReference type="Proteomes" id="UP000531594">
    <property type="component" value="Unassembled WGS sequence"/>
</dbReference>
<keyword evidence="3" id="KW-1185">Reference proteome</keyword>
<proteinExistence type="predicted"/>
<evidence type="ECO:0000313" key="3">
    <source>
        <dbReference type="Proteomes" id="UP000531594"/>
    </source>
</evidence>
<name>A0A7X0HVF0_9BACI</name>
<organism evidence="2 3">
    <name type="scientific">Bacillus benzoevorans</name>
    <dbReference type="NCBI Taxonomy" id="1456"/>
    <lineage>
        <taxon>Bacteria</taxon>
        <taxon>Bacillati</taxon>
        <taxon>Bacillota</taxon>
        <taxon>Bacilli</taxon>
        <taxon>Bacillales</taxon>
        <taxon>Bacillaceae</taxon>
        <taxon>Bacillus</taxon>
    </lineage>
</organism>
<evidence type="ECO:0000313" key="2">
    <source>
        <dbReference type="EMBL" id="MBB6447607.1"/>
    </source>
</evidence>
<evidence type="ECO:0000256" key="1">
    <source>
        <dbReference type="SAM" id="Phobius"/>
    </source>
</evidence>
<comment type="caution">
    <text evidence="2">The sequence shown here is derived from an EMBL/GenBank/DDBJ whole genome shotgun (WGS) entry which is preliminary data.</text>
</comment>
<feature type="transmembrane region" description="Helical" evidence="1">
    <location>
        <begin position="59"/>
        <end position="80"/>
    </location>
</feature>
<sequence>MTGWWAAVLFLCVVYVWCGGLGFGAAGDFSGGVVCTPLCRELEVVPALFFQKRDGCHVHPSYLGLFHVICLLRFPAVHALGRGLRL</sequence>
<protein>
    <submittedName>
        <fullName evidence="2">Uncharacterized protein</fullName>
    </submittedName>
</protein>
<accession>A0A7X0HVF0</accession>
<keyword evidence="1" id="KW-0812">Transmembrane</keyword>
<keyword evidence="1" id="KW-1133">Transmembrane helix</keyword>
<keyword evidence="1" id="KW-0472">Membrane</keyword>
<reference evidence="2 3" key="1">
    <citation type="submission" date="2020-08" db="EMBL/GenBank/DDBJ databases">
        <title>Genomic Encyclopedia of Type Strains, Phase IV (KMG-IV): sequencing the most valuable type-strain genomes for metagenomic binning, comparative biology and taxonomic classification.</title>
        <authorList>
            <person name="Goeker M."/>
        </authorList>
    </citation>
    <scope>NUCLEOTIDE SEQUENCE [LARGE SCALE GENOMIC DNA]</scope>
    <source>
        <strain evidence="2 3">DSM 5391</strain>
    </source>
</reference>
<dbReference type="AlphaFoldDB" id="A0A7X0HVF0"/>
<dbReference type="EMBL" id="JACHGK010000024">
    <property type="protein sequence ID" value="MBB6447607.1"/>
    <property type="molecule type" value="Genomic_DNA"/>
</dbReference>